<gene>
    <name evidence="2" type="ORF">NBR_LOCUS10932</name>
</gene>
<sequence length="115" mass="12733">MKSVVCLLLLATVCSCSIFSSKPKCKSGNHFMGNEYDLPKNVVAAIQRNEKAKATLENGMALVLQITEDGNTFYVADVASTETGRHVHLKLSSDFDKTEALDEKKFEKYTHCKEA</sequence>
<evidence type="ECO:0000256" key="1">
    <source>
        <dbReference type="SAM" id="SignalP"/>
    </source>
</evidence>
<dbReference type="WBParaSite" id="NBR_0001093101-mRNA-1">
    <property type="protein sequence ID" value="NBR_0001093101-mRNA-1"/>
    <property type="gene ID" value="NBR_0001093101"/>
</dbReference>
<dbReference type="Proteomes" id="UP000271162">
    <property type="component" value="Unassembled WGS sequence"/>
</dbReference>
<keyword evidence="1" id="KW-0732">Signal</keyword>
<name>A0A0N4Y4T0_NIPBR</name>
<feature type="chain" id="PRO_5043125268" evidence="1">
    <location>
        <begin position="17"/>
        <end position="115"/>
    </location>
</feature>
<organism evidence="4">
    <name type="scientific">Nippostrongylus brasiliensis</name>
    <name type="common">Rat hookworm</name>
    <dbReference type="NCBI Taxonomy" id="27835"/>
    <lineage>
        <taxon>Eukaryota</taxon>
        <taxon>Metazoa</taxon>
        <taxon>Ecdysozoa</taxon>
        <taxon>Nematoda</taxon>
        <taxon>Chromadorea</taxon>
        <taxon>Rhabditida</taxon>
        <taxon>Rhabditina</taxon>
        <taxon>Rhabditomorpha</taxon>
        <taxon>Strongyloidea</taxon>
        <taxon>Heligmosomidae</taxon>
        <taxon>Nippostrongylus</taxon>
    </lineage>
</organism>
<dbReference type="PROSITE" id="PS51257">
    <property type="entry name" value="PROKAR_LIPOPROTEIN"/>
    <property type="match status" value="1"/>
</dbReference>
<evidence type="ECO:0000313" key="2">
    <source>
        <dbReference type="EMBL" id="VDL74521.1"/>
    </source>
</evidence>
<accession>A0A0N4Y4T0</accession>
<evidence type="ECO:0000313" key="3">
    <source>
        <dbReference type="Proteomes" id="UP000271162"/>
    </source>
</evidence>
<proteinExistence type="predicted"/>
<reference evidence="2 3" key="2">
    <citation type="submission" date="2018-11" db="EMBL/GenBank/DDBJ databases">
        <authorList>
            <consortium name="Pathogen Informatics"/>
        </authorList>
    </citation>
    <scope>NUCLEOTIDE SEQUENCE [LARGE SCALE GENOMIC DNA]</scope>
</reference>
<reference evidence="4" key="1">
    <citation type="submission" date="2017-02" db="UniProtKB">
        <authorList>
            <consortium name="WormBaseParasite"/>
        </authorList>
    </citation>
    <scope>IDENTIFICATION</scope>
</reference>
<evidence type="ECO:0000313" key="4">
    <source>
        <dbReference type="WBParaSite" id="NBR_0001093101-mRNA-1"/>
    </source>
</evidence>
<keyword evidence="3" id="KW-1185">Reference proteome</keyword>
<dbReference type="AlphaFoldDB" id="A0A0N4Y4T0"/>
<dbReference type="EMBL" id="UYSL01020417">
    <property type="protein sequence ID" value="VDL74521.1"/>
    <property type="molecule type" value="Genomic_DNA"/>
</dbReference>
<feature type="signal peptide" evidence="1">
    <location>
        <begin position="1"/>
        <end position="16"/>
    </location>
</feature>
<protein>
    <submittedName>
        <fullName evidence="4">Cystatin domain-containing protein</fullName>
    </submittedName>
</protein>